<reference evidence="2 3" key="1">
    <citation type="submission" date="2018-09" db="EMBL/GenBank/DDBJ databases">
        <title>Whole genome sequencing of Microbacterium oryzae strain MB-10T.</title>
        <authorList>
            <person name="Das S.K."/>
        </authorList>
    </citation>
    <scope>NUCLEOTIDE SEQUENCE [LARGE SCALE GENOMIC DNA]</scope>
    <source>
        <strain evidence="2 3">MB-10</strain>
    </source>
</reference>
<dbReference type="OrthoDB" id="3177419at2"/>
<organism evidence="2 3">
    <name type="scientific">Microbacterium oryzae</name>
    <dbReference type="NCBI Taxonomy" id="743009"/>
    <lineage>
        <taxon>Bacteria</taxon>
        <taxon>Bacillati</taxon>
        <taxon>Actinomycetota</taxon>
        <taxon>Actinomycetes</taxon>
        <taxon>Micrococcales</taxon>
        <taxon>Microbacteriaceae</taxon>
        <taxon>Microbacterium</taxon>
    </lineage>
</organism>
<dbReference type="KEGG" id="moj:D7D94_06935"/>
<keyword evidence="1" id="KW-0472">Membrane</keyword>
<accession>A0A6I6E4R0</accession>
<evidence type="ECO:0000313" key="2">
    <source>
        <dbReference type="EMBL" id="QGU27430.1"/>
    </source>
</evidence>
<name>A0A6I6E4R0_9MICO</name>
<feature type="transmembrane region" description="Helical" evidence="1">
    <location>
        <begin position="12"/>
        <end position="32"/>
    </location>
</feature>
<dbReference type="RefSeq" id="WP_156241924.1">
    <property type="nucleotide sequence ID" value="NZ_BAAAZL010000004.1"/>
</dbReference>
<dbReference type="EMBL" id="CP032550">
    <property type="protein sequence ID" value="QGU27430.1"/>
    <property type="molecule type" value="Genomic_DNA"/>
</dbReference>
<proteinExistence type="predicted"/>
<keyword evidence="3" id="KW-1185">Reference proteome</keyword>
<gene>
    <name evidence="2" type="ORF">D7D94_06935</name>
</gene>
<evidence type="ECO:0000313" key="3">
    <source>
        <dbReference type="Proteomes" id="UP000422989"/>
    </source>
</evidence>
<feature type="transmembrane region" description="Helical" evidence="1">
    <location>
        <begin position="60"/>
        <end position="83"/>
    </location>
</feature>
<dbReference type="AlphaFoldDB" id="A0A6I6E4R0"/>
<sequence>MELDVLGMLDSLWQVIVVGLLFGAGLPSLFALGMRSLAAVPAGYVATDDASAPTTHAGRIGAWVCFGLCGAIALFGVVVIVFGKQMFGG</sequence>
<evidence type="ECO:0000256" key="1">
    <source>
        <dbReference type="SAM" id="Phobius"/>
    </source>
</evidence>
<keyword evidence="1" id="KW-0812">Transmembrane</keyword>
<keyword evidence="1" id="KW-1133">Transmembrane helix</keyword>
<dbReference type="Proteomes" id="UP000422989">
    <property type="component" value="Chromosome"/>
</dbReference>
<protein>
    <submittedName>
        <fullName evidence="2">Uncharacterized protein</fullName>
    </submittedName>
</protein>